<protein>
    <recommendedName>
        <fullName evidence="1">MABP1/WDR62 first WD40 domain-containing protein</fullName>
    </recommendedName>
</protein>
<evidence type="ECO:0000313" key="2">
    <source>
        <dbReference type="EMBL" id="CAG2053667.1"/>
    </source>
</evidence>
<dbReference type="EMBL" id="CAJPIN010000573">
    <property type="protein sequence ID" value="CAG2053667.1"/>
    <property type="molecule type" value="Genomic_DNA"/>
</dbReference>
<evidence type="ECO:0000313" key="3">
    <source>
        <dbReference type="Proteomes" id="UP001153148"/>
    </source>
</evidence>
<keyword evidence="3" id="KW-1185">Reference proteome</keyword>
<dbReference type="SMART" id="SM00320">
    <property type="entry name" value="WD40"/>
    <property type="match status" value="5"/>
</dbReference>
<organism evidence="2 3">
    <name type="scientific">Timema podura</name>
    <name type="common">Walking stick</name>
    <dbReference type="NCBI Taxonomy" id="61482"/>
    <lineage>
        <taxon>Eukaryota</taxon>
        <taxon>Metazoa</taxon>
        <taxon>Ecdysozoa</taxon>
        <taxon>Arthropoda</taxon>
        <taxon>Hexapoda</taxon>
        <taxon>Insecta</taxon>
        <taxon>Pterygota</taxon>
        <taxon>Neoptera</taxon>
        <taxon>Polyneoptera</taxon>
        <taxon>Phasmatodea</taxon>
        <taxon>Timematodea</taxon>
        <taxon>Timematoidea</taxon>
        <taxon>Timematidae</taxon>
        <taxon>Timema</taxon>
    </lineage>
</organism>
<dbReference type="Proteomes" id="UP001153148">
    <property type="component" value="Unassembled WGS sequence"/>
</dbReference>
<dbReference type="PANTHER" id="PTHR44813:SF1">
    <property type="entry name" value="MITOGEN-ACTIVATED PROTEIN KINASE-BINDING PROTEIN 1"/>
    <property type="match status" value="1"/>
</dbReference>
<dbReference type="InterPro" id="IPR055292">
    <property type="entry name" value="MABP1"/>
</dbReference>
<comment type="caution">
    <text evidence="2">The sequence shown here is derived from an EMBL/GenBank/DDBJ whole genome shotgun (WGS) entry which is preliminary data.</text>
</comment>
<sequence length="471" mass="52032">MNTSSLAGKVIRAPSLKRGKNGEASLGEKVKLERVLGLTVSSNAALDCDPDTELVVYPAGCTVVLFNPIKNRQSHLLNISRKTITCLALSPDGHYLVTGECGHLPLVRVWDLHEEGSPGVQVAEFPSHKYGINCVAFSPSNKYVVSVGSQHDMIVNVWDWKANLKVASNKVSTKVKAVSFAENGSYFVTVGNRHVKFWYLEYSRSSKIKEAVPLMGRSAILGEQRNNYFCDVACGHGKTGDSTYAITKSGLLCEFNNRRLLDKWVELRTTSANCIALGENFIFIGCAEGIVRCFTPSTLQFVTTLPRTHYLGVDVAQGLSISHMAVHPTNAKYPDAVALAYDPQNCKLTCIYNDHSMYIWDVRDIKRGKPLPVHLTEIRTLISPSSAVKLNTTSVLVNYATKVGKSYSFLFHSACIWGVDMYPVLEDNTTSAMPHGCFITCSSDDTIRVWNLDPSLPLVNETLYKRNIYST</sequence>
<feature type="domain" description="MABP1/WDR62 first WD40" evidence="1">
    <location>
        <begin position="45"/>
        <end position="367"/>
    </location>
</feature>
<gene>
    <name evidence="2" type="ORF">TPAB3V08_LOCUS718</name>
</gene>
<dbReference type="PANTHER" id="PTHR44813">
    <property type="entry name" value="MITOGEN-ACTIVATED PROTEIN KINASE-BINDING PROTEIN 1"/>
    <property type="match status" value="1"/>
</dbReference>
<proteinExistence type="predicted"/>
<accession>A0ABN7NK45</accession>
<dbReference type="InterPro" id="IPR056161">
    <property type="entry name" value="WD40_MABP1-WDR62_1st"/>
</dbReference>
<feature type="non-terminal residue" evidence="2">
    <location>
        <position position="471"/>
    </location>
</feature>
<dbReference type="InterPro" id="IPR001680">
    <property type="entry name" value="WD40_rpt"/>
</dbReference>
<dbReference type="Pfam" id="PF24780">
    <property type="entry name" value="WD40_MABP1-WDR62_1st"/>
    <property type="match status" value="1"/>
</dbReference>
<name>A0ABN7NK45_TIMPD</name>
<dbReference type="SUPFAM" id="SSF50978">
    <property type="entry name" value="WD40 repeat-like"/>
    <property type="match status" value="1"/>
</dbReference>
<evidence type="ECO:0000259" key="1">
    <source>
        <dbReference type="Pfam" id="PF24780"/>
    </source>
</evidence>
<dbReference type="Gene3D" id="2.130.10.10">
    <property type="entry name" value="YVTN repeat-like/Quinoprotein amine dehydrogenase"/>
    <property type="match status" value="2"/>
</dbReference>
<dbReference type="InterPro" id="IPR036322">
    <property type="entry name" value="WD40_repeat_dom_sf"/>
</dbReference>
<dbReference type="InterPro" id="IPR015943">
    <property type="entry name" value="WD40/YVTN_repeat-like_dom_sf"/>
</dbReference>
<reference evidence="2" key="1">
    <citation type="submission" date="2021-03" db="EMBL/GenBank/DDBJ databases">
        <authorList>
            <person name="Tran Van P."/>
        </authorList>
    </citation>
    <scope>NUCLEOTIDE SEQUENCE</scope>
</reference>
<dbReference type="Pfam" id="PF00400">
    <property type="entry name" value="WD40"/>
    <property type="match status" value="1"/>
</dbReference>